<evidence type="ECO:0000313" key="9">
    <source>
        <dbReference type="Proteomes" id="UP000184526"/>
    </source>
</evidence>
<dbReference type="EMBL" id="FQXP01000003">
    <property type="protein sequence ID" value="SHH44738.1"/>
    <property type="molecule type" value="Genomic_DNA"/>
</dbReference>
<dbReference type="PANTHER" id="PTHR42810">
    <property type="entry name" value="PURINE PERMEASE C1399.01C-RELATED"/>
    <property type="match status" value="1"/>
</dbReference>
<feature type="transmembrane region" description="Helical" evidence="7">
    <location>
        <begin position="123"/>
        <end position="146"/>
    </location>
</feature>
<keyword evidence="3" id="KW-0813">Transport</keyword>
<proteinExistence type="inferred from homology"/>
<feature type="transmembrane region" description="Helical" evidence="7">
    <location>
        <begin position="313"/>
        <end position="333"/>
    </location>
</feature>
<gene>
    <name evidence="8" type="ORF">SAMN02745196_00405</name>
</gene>
<organism evidence="8 9">
    <name type="scientific">Clostridium collagenovorans DSM 3089</name>
    <dbReference type="NCBI Taxonomy" id="1121306"/>
    <lineage>
        <taxon>Bacteria</taxon>
        <taxon>Bacillati</taxon>
        <taxon>Bacillota</taxon>
        <taxon>Clostridia</taxon>
        <taxon>Eubacteriales</taxon>
        <taxon>Clostridiaceae</taxon>
        <taxon>Clostridium</taxon>
    </lineage>
</organism>
<keyword evidence="5 7" id="KW-1133">Transmembrane helix</keyword>
<sequence>MKDYVDVDERLPIGKSIPLSFQHLFAMMGATILVPMLTGLNPSIALFGSGIGTIIYILCTKGRIPAYVGSSFAFIAPMQLATAKYGVNAMLFGLIGAGLVYVVVALIIKFAGVDWLNKLLPPVVVGSVVIVIGLGLAGTAINWAGLNPAYFAEGNLPEALLSISTGKWVIVALVTLITGIIGNAYFKGFFGVIPILVAMITGYIVALIIGVVPAEYIQAIKDAPWFALPHFTFPEVNLNSMILMMPVAFVTLAEHIGHVYVTNNVIGRDFTKDPGLHRSILGDGLATVFAGLIGAPPNTTYGENIGVMALTKIYSIWVIGGAAVLAVLLSFVGKFTTIIQYVPQPVMGGVSILLFGIIASSGFRIFVEEKLDFGKKRNLIIASVVIVLGIGGAKLVIPFGESSFEIANVALATMAGIILNLVIPEKAEKVDKK</sequence>
<dbReference type="Pfam" id="PF00860">
    <property type="entry name" value="Xan_ur_permease"/>
    <property type="match status" value="1"/>
</dbReference>
<evidence type="ECO:0000256" key="1">
    <source>
        <dbReference type="ARBA" id="ARBA00004141"/>
    </source>
</evidence>
<dbReference type="STRING" id="1121306.SAMN02745196_00405"/>
<feature type="transmembrane region" description="Helical" evidence="7">
    <location>
        <begin position="193"/>
        <end position="216"/>
    </location>
</feature>
<evidence type="ECO:0000313" key="8">
    <source>
        <dbReference type="EMBL" id="SHH44738.1"/>
    </source>
</evidence>
<feature type="transmembrane region" description="Helical" evidence="7">
    <location>
        <begin position="379"/>
        <end position="400"/>
    </location>
</feature>
<feature type="transmembrane region" description="Helical" evidence="7">
    <location>
        <begin position="345"/>
        <end position="367"/>
    </location>
</feature>
<accession>A0A1M5T241</accession>
<evidence type="ECO:0000256" key="5">
    <source>
        <dbReference type="ARBA" id="ARBA00022989"/>
    </source>
</evidence>
<keyword evidence="4 7" id="KW-0812">Transmembrane</keyword>
<dbReference type="PROSITE" id="PS01116">
    <property type="entry name" value="XANTH_URACIL_PERMASE"/>
    <property type="match status" value="1"/>
</dbReference>
<dbReference type="PANTHER" id="PTHR42810:SF2">
    <property type="entry name" value="PURINE PERMEASE C1399.01C-RELATED"/>
    <property type="match status" value="1"/>
</dbReference>
<feature type="transmembrane region" description="Helical" evidence="7">
    <location>
        <begin position="166"/>
        <end position="186"/>
    </location>
</feature>
<name>A0A1M5T241_9CLOT</name>
<dbReference type="InterPro" id="IPR006042">
    <property type="entry name" value="Xan_ur_permease"/>
</dbReference>
<dbReference type="AlphaFoldDB" id="A0A1M5T241"/>
<dbReference type="RefSeq" id="WP_072829547.1">
    <property type="nucleotide sequence ID" value="NZ_FQXP01000003.1"/>
</dbReference>
<comment type="similarity">
    <text evidence="2">Belongs to the nucleobase:cation symporter-2 (NCS2) (TC 2.A.40) family.</text>
</comment>
<feature type="transmembrane region" description="Helical" evidence="7">
    <location>
        <begin position="236"/>
        <end position="253"/>
    </location>
</feature>
<feature type="transmembrane region" description="Helical" evidence="7">
    <location>
        <begin position="406"/>
        <end position="423"/>
    </location>
</feature>
<dbReference type="NCBIfam" id="NF007995">
    <property type="entry name" value="PRK10720.1"/>
    <property type="match status" value="1"/>
</dbReference>
<evidence type="ECO:0000256" key="6">
    <source>
        <dbReference type="ARBA" id="ARBA00023136"/>
    </source>
</evidence>
<feature type="transmembrane region" description="Helical" evidence="7">
    <location>
        <begin position="21"/>
        <end position="37"/>
    </location>
</feature>
<dbReference type="GO" id="GO:0005886">
    <property type="term" value="C:plasma membrane"/>
    <property type="evidence" value="ECO:0007669"/>
    <property type="project" value="TreeGrafter"/>
</dbReference>
<comment type="subcellular location">
    <subcellularLocation>
        <location evidence="1">Membrane</location>
        <topology evidence="1">Multi-pass membrane protein</topology>
    </subcellularLocation>
</comment>
<dbReference type="OrthoDB" id="9779092at2"/>
<evidence type="ECO:0000256" key="7">
    <source>
        <dbReference type="SAM" id="Phobius"/>
    </source>
</evidence>
<keyword evidence="6 7" id="KW-0472">Membrane</keyword>
<evidence type="ECO:0000256" key="3">
    <source>
        <dbReference type="ARBA" id="ARBA00022448"/>
    </source>
</evidence>
<dbReference type="GO" id="GO:0042907">
    <property type="term" value="F:xanthine transmembrane transporter activity"/>
    <property type="evidence" value="ECO:0007669"/>
    <property type="project" value="TreeGrafter"/>
</dbReference>
<reference evidence="8 9" key="1">
    <citation type="submission" date="2016-11" db="EMBL/GenBank/DDBJ databases">
        <authorList>
            <person name="Jaros S."/>
            <person name="Januszkiewicz K."/>
            <person name="Wedrychowicz H."/>
        </authorList>
    </citation>
    <scope>NUCLEOTIDE SEQUENCE [LARGE SCALE GENOMIC DNA]</scope>
    <source>
        <strain evidence="8 9">DSM 3089</strain>
    </source>
</reference>
<evidence type="ECO:0000256" key="2">
    <source>
        <dbReference type="ARBA" id="ARBA00008821"/>
    </source>
</evidence>
<protein>
    <submittedName>
        <fullName evidence="8">Uracil permease</fullName>
    </submittedName>
</protein>
<dbReference type="Proteomes" id="UP000184526">
    <property type="component" value="Unassembled WGS sequence"/>
</dbReference>
<dbReference type="NCBIfam" id="TIGR00801">
    <property type="entry name" value="ncs2"/>
    <property type="match status" value="1"/>
</dbReference>
<feature type="transmembrane region" description="Helical" evidence="7">
    <location>
        <begin position="89"/>
        <end position="111"/>
    </location>
</feature>
<evidence type="ECO:0000256" key="4">
    <source>
        <dbReference type="ARBA" id="ARBA00022692"/>
    </source>
</evidence>
<dbReference type="InterPro" id="IPR006043">
    <property type="entry name" value="NCS2"/>
</dbReference>
<keyword evidence="9" id="KW-1185">Reference proteome</keyword>